<protein>
    <recommendedName>
        <fullName evidence="2">FHA domain-containing protein</fullName>
    </recommendedName>
</protein>
<dbReference type="Proteomes" id="UP001174934">
    <property type="component" value="Unassembled WGS sequence"/>
</dbReference>
<gene>
    <name evidence="3" type="ORF">B0T17DRAFT_480885</name>
</gene>
<evidence type="ECO:0000256" key="1">
    <source>
        <dbReference type="SAM" id="MobiDB-lite"/>
    </source>
</evidence>
<dbReference type="EMBL" id="JAULSR010000001">
    <property type="protein sequence ID" value="KAK0636795.1"/>
    <property type="molecule type" value="Genomic_DNA"/>
</dbReference>
<proteinExistence type="predicted"/>
<feature type="compositionally biased region" description="Polar residues" evidence="1">
    <location>
        <begin position="309"/>
        <end position="321"/>
    </location>
</feature>
<feature type="region of interest" description="Disordered" evidence="1">
    <location>
        <begin position="289"/>
        <end position="344"/>
    </location>
</feature>
<feature type="region of interest" description="Disordered" evidence="1">
    <location>
        <begin position="217"/>
        <end position="275"/>
    </location>
</feature>
<name>A0AA39XPK1_9PEZI</name>
<evidence type="ECO:0000259" key="2">
    <source>
        <dbReference type="PROSITE" id="PS50006"/>
    </source>
</evidence>
<feature type="compositionally biased region" description="Polar residues" evidence="1">
    <location>
        <begin position="257"/>
        <end position="267"/>
    </location>
</feature>
<feature type="region of interest" description="Disordered" evidence="1">
    <location>
        <begin position="1"/>
        <end position="49"/>
    </location>
</feature>
<evidence type="ECO:0000313" key="4">
    <source>
        <dbReference type="Proteomes" id="UP001174934"/>
    </source>
</evidence>
<comment type="caution">
    <text evidence="3">The sequence shown here is derived from an EMBL/GenBank/DDBJ whole genome shotgun (WGS) entry which is preliminary data.</text>
</comment>
<feature type="compositionally biased region" description="Acidic residues" evidence="1">
    <location>
        <begin position="326"/>
        <end position="337"/>
    </location>
</feature>
<dbReference type="PROSITE" id="PS50006">
    <property type="entry name" value="FHA_DOMAIN"/>
    <property type="match status" value="1"/>
</dbReference>
<reference evidence="3" key="1">
    <citation type="submission" date="2023-06" db="EMBL/GenBank/DDBJ databases">
        <title>Genome-scale phylogeny and comparative genomics of the fungal order Sordariales.</title>
        <authorList>
            <consortium name="Lawrence Berkeley National Laboratory"/>
            <person name="Hensen N."/>
            <person name="Bonometti L."/>
            <person name="Westerberg I."/>
            <person name="Brannstrom I.O."/>
            <person name="Guillou S."/>
            <person name="Cros-Aarteil S."/>
            <person name="Calhoun S."/>
            <person name="Haridas S."/>
            <person name="Kuo A."/>
            <person name="Mondo S."/>
            <person name="Pangilinan J."/>
            <person name="Riley R."/>
            <person name="LaButti K."/>
            <person name="Andreopoulos B."/>
            <person name="Lipzen A."/>
            <person name="Chen C."/>
            <person name="Yanf M."/>
            <person name="Daum C."/>
            <person name="Ng V."/>
            <person name="Clum A."/>
            <person name="Steindorff A."/>
            <person name="Ohm R."/>
            <person name="Martin F."/>
            <person name="Silar P."/>
            <person name="Natvig D."/>
            <person name="Lalanne C."/>
            <person name="Gautier V."/>
            <person name="Ament-velasquez S.L."/>
            <person name="Kruys A."/>
            <person name="Hutchinson M.I."/>
            <person name="Powell A.J."/>
            <person name="Barry K."/>
            <person name="Miller A.N."/>
            <person name="Grigoriev I.V."/>
            <person name="Debuchy R."/>
            <person name="Gladieux P."/>
            <person name="Thoren M.H."/>
            <person name="Johannesson H."/>
        </authorList>
    </citation>
    <scope>NUCLEOTIDE SEQUENCE</scope>
    <source>
        <strain evidence="3">SMH3391-2</strain>
    </source>
</reference>
<dbReference type="InterPro" id="IPR000253">
    <property type="entry name" value="FHA_dom"/>
</dbReference>
<dbReference type="AlphaFoldDB" id="A0AA39XPK1"/>
<organism evidence="3 4">
    <name type="scientific">Bombardia bombarda</name>
    <dbReference type="NCBI Taxonomy" id="252184"/>
    <lineage>
        <taxon>Eukaryota</taxon>
        <taxon>Fungi</taxon>
        <taxon>Dikarya</taxon>
        <taxon>Ascomycota</taxon>
        <taxon>Pezizomycotina</taxon>
        <taxon>Sordariomycetes</taxon>
        <taxon>Sordariomycetidae</taxon>
        <taxon>Sordariales</taxon>
        <taxon>Lasiosphaeriaceae</taxon>
        <taxon>Bombardia</taxon>
    </lineage>
</organism>
<sequence>MDSSSPVKAAAQEPSLPSTSTPSLKRPAPSLLPAFEPLSSSPGLPRPAKRQAISQAFLRYPTPVATSSTGILSSSPPHVGGARHVLRRPLSTVPERAPLSDVRSVELNENGEKLLMGRSSNSTHYQLSANRLISRVHVEARYIPATDPFDPNQVEIFCTGWNGLKLHCQGQTWELMKGDKFTSETEGAELMIDVHEARVLVQWPRRDKDRDALAHLSDVESSWDESPQPRMRRGDANSHIASPIRRHTRIASPESPTPANTSTSNANLEEDLMPSGSDVGAAVQIYEDTSADEQELPKLTDAPNPEASFMTQVNDSFSSDLSDPGSDGENDPDEENDPVVHSFGPFGANLSNRFASFSTLSPKRQRIPLGAPTAVSLSTNTTPKAVAVAAPPVVVAPLKPEETAAISNHVINQLAFSRLSSTPLSTIMNNLPAEEKKDLAKEQLRNLIESTPCVGIITRQGKDAAGKPLESEYYYVPEEDTDEHRRLAVTDGLRKPSLRNCRKQHKVSPT</sequence>
<feature type="domain" description="FHA" evidence="2">
    <location>
        <begin position="114"/>
        <end position="167"/>
    </location>
</feature>
<accession>A0AA39XPK1</accession>
<keyword evidence="4" id="KW-1185">Reference proteome</keyword>
<feature type="compositionally biased region" description="Low complexity" evidence="1">
    <location>
        <begin position="14"/>
        <end position="24"/>
    </location>
</feature>
<evidence type="ECO:0000313" key="3">
    <source>
        <dbReference type="EMBL" id="KAK0636795.1"/>
    </source>
</evidence>